<keyword evidence="3" id="KW-0804">Transcription</keyword>
<dbReference type="Pfam" id="PF13411">
    <property type="entry name" value="MerR_1"/>
    <property type="match status" value="1"/>
</dbReference>
<evidence type="ECO:0000259" key="5">
    <source>
        <dbReference type="PROSITE" id="PS50937"/>
    </source>
</evidence>
<dbReference type="AlphaFoldDB" id="A0A2L0D490"/>
<keyword evidence="7" id="KW-1185">Reference proteome</keyword>
<dbReference type="GO" id="GO:0003677">
    <property type="term" value="F:DNA binding"/>
    <property type="evidence" value="ECO:0007669"/>
    <property type="project" value="UniProtKB-KW"/>
</dbReference>
<evidence type="ECO:0000256" key="4">
    <source>
        <dbReference type="SAM" id="Coils"/>
    </source>
</evidence>
<sequence>MPTIKDISEMIGISAHAIRFYEKEGMVEIPRNARGFRQFDDVSIDRLKAIAHYRRVGMSLEDIRRILAEFHNHALSTELLEKTQTELEKQIAELQETHRYLIEKIKIHRHLAELEKQGLSDTERTDAYYDIRQKEKSSHL</sequence>
<protein>
    <submittedName>
        <fullName evidence="6">MerR family transcriptional regulator</fullName>
    </submittedName>
</protein>
<gene>
    <name evidence="6" type="ORF">C0J00_05650</name>
</gene>
<dbReference type="GO" id="GO:0003700">
    <property type="term" value="F:DNA-binding transcription factor activity"/>
    <property type="evidence" value="ECO:0007669"/>
    <property type="project" value="InterPro"/>
</dbReference>
<evidence type="ECO:0000313" key="6">
    <source>
        <dbReference type="EMBL" id="AUW96626.1"/>
    </source>
</evidence>
<dbReference type="EMBL" id="CP025536">
    <property type="protein sequence ID" value="AUW96626.1"/>
    <property type="molecule type" value="Genomic_DNA"/>
</dbReference>
<name>A0A2L0D490_9STRE</name>
<keyword evidence="4" id="KW-0175">Coiled coil</keyword>
<dbReference type="SUPFAM" id="SSF46955">
    <property type="entry name" value="Putative DNA-binding domain"/>
    <property type="match status" value="1"/>
</dbReference>
<evidence type="ECO:0000256" key="2">
    <source>
        <dbReference type="ARBA" id="ARBA00023125"/>
    </source>
</evidence>
<organism evidence="6 7">
    <name type="scientific">Streptococcus pluranimalium</name>
    <dbReference type="NCBI Taxonomy" id="82348"/>
    <lineage>
        <taxon>Bacteria</taxon>
        <taxon>Bacillati</taxon>
        <taxon>Bacillota</taxon>
        <taxon>Bacilli</taxon>
        <taxon>Lactobacillales</taxon>
        <taxon>Streptococcaceae</taxon>
        <taxon>Streptococcus</taxon>
    </lineage>
</organism>
<proteinExistence type="predicted"/>
<dbReference type="GeneID" id="98393392"/>
<reference evidence="6 7" key="1">
    <citation type="submission" date="2017-12" db="EMBL/GenBank/DDBJ databases">
        <authorList>
            <person name="Hurst M.R.H."/>
        </authorList>
    </citation>
    <scope>NUCLEOTIDE SEQUENCE [LARGE SCALE GENOMIC DNA]</scope>
    <source>
        <strain evidence="6 7">TH11417</strain>
    </source>
</reference>
<evidence type="ECO:0000256" key="1">
    <source>
        <dbReference type="ARBA" id="ARBA00023015"/>
    </source>
</evidence>
<feature type="domain" description="HTH merR-type" evidence="5">
    <location>
        <begin position="1"/>
        <end position="69"/>
    </location>
</feature>
<reference evidence="6 7" key="2">
    <citation type="submission" date="2018-02" db="EMBL/GenBank/DDBJ databases">
        <title>Whole genome sequencing analysis of Streptococcus pluranimalium isolated from cattle infected mastitis in China.</title>
        <authorList>
            <person name="Zhang J.-R."/>
            <person name="Hu G.-Z."/>
        </authorList>
    </citation>
    <scope>NUCLEOTIDE SEQUENCE [LARGE SCALE GENOMIC DNA]</scope>
    <source>
        <strain evidence="6 7">TH11417</strain>
    </source>
</reference>
<dbReference type="InterPro" id="IPR047057">
    <property type="entry name" value="MerR_fam"/>
</dbReference>
<dbReference type="PRINTS" id="PR00040">
    <property type="entry name" value="HTHMERR"/>
</dbReference>
<dbReference type="Proteomes" id="UP000238956">
    <property type="component" value="Chromosome"/>
</dbReference>
<evidence type="ECO:0000256" key="3">
    <source>
        <dbReference type="ARBA" id="ARBA00023163"/>
    </source>
</evidence>
<dbReference type="RefSeq" id="WP_104967953.1">
    <property type="nucleotide sequence ID" value="NZ_CP025536.1"/>
</dbReference>
<dbReference type="KEGG" id="splr:C0J00_05650"/>
<dbReference type="Gene3D" id="1.10.1660.10">
    <property type="match status" value="1"/>
</dbReference>
<keyword evidence="1" id="KW-0805">Transcription regulation</keyword>
<dbReference type="InterPro" id="IPR009061">
    <property type="entry name" value="DNA-bd_dom_put_sf"/>
</dbReference>
<accession>A0A2L0D490</accession>
<keyword evidence="2" id="KW-0238">DNA-binding</keyword>
<dbReference type="PROSITE" id="PS50937">
    <property type="entry name" value="HTH_MERR_2"/>
    <property type="match status" value="1"/>
</dbReference>
<feature type="coiled-coil region" evidence="4">
    <location>
        <begin position="77"/>
        <end position="104"/>
    </location>
</feature>
<dbReference type="OrthoDB" id="9811174at2"/>
<dbReference type="PANTHER" id="PTHR30204:SF94">
    <property type="entry name" value="HEAVY METAL-DEPENDENT TRANSCRIPTIONAL REGULATOR HI_0293-RELATED"/>
    <property type="match status" value="1"/>
</dbReference>
<dbReference type="SMART" id="SM00422">
    <property type="entry name" value="HTH_MERR"/>
    <property type="match status" value="1"/>
</dbReference>
<dbReference type="PANTHER" id="PTHR30204">
    <property type="entry name" value="REDOX-CYCLING DRUG-SENSING TRANSCRIPTIONAL ACTIVATOR SOXR"/>
    <property type="match status" value="1"/>
</dbReference>
<evidence type="ECO:0000313" key="7">
    <source>
        <dbReference type="Proteomes" id="UP000238956"/>
    </source>
</evidence>
<dbReference type="InterPro" id="IPR000551">
    <property type="entry name" value="MerR-type_HTH_dom"/>
</dbReference>